<name>A0A3M7SII9_BRAPC</name>
<feature type="transmembrane region" description="Helical" evidence="2">
    <location>
        <begin position="176"/>
        <end position="199"/>
    </location>
</feature>
<sequence>MGRVSKRKISSRKNAKKTEKNNENEVFNEAVVNEDSSEYMSIQQQEVPQMINRNKKLNVKLWNRFWVALDMYNNDSNYQEKLSFDCNLIFLTNYVKNDMLKSRDKKSFLASIFAQSSANIFKRFELAFRHLIESLLKPFLANISKLFTFITFENRLNMVGCMLFRLEDRFAARLRLANSSSIVGFYLGVCCVVSCFYQIKVKKRYFAKHILNLAESFTVLKCLKLAFRIYLILKLGKFREKNFTDKIDNICSSFIKTSSGVTCPKNQKELVPFKNIQGFIQIIPGDLKISIIDQIFSENNPNIFVQNVI</sequence>
<keyword evidence="2" id="KW-0812">Transmembrane</keyword>
<evidence type="ECO:0000313" key="3">
    <source>
        <dbReference type="EMBL" id="RNA35704.1"/>
    </source>
</evidence>
<feature type="region of interest" description="Disordered" evidence="1">
    <location>
        <begin position="1"/>
        <end position="24"/>
    </location>
</feature>
<accession>A0A3M7SII9</accession>
<evidence type="ECO:0000256" key="2">
    <source>
        <dbReference type="SAM" id="Phobius"/>
    </source>
</evidence>
<feature type="compositionally biased region" description="Basic residues" evidence="1">
    <location>
        <begin position="1"/>
        <end position="15"/>
    </location>
</feature>
<protein>
    <submittedName>
        <fullName evidence="3">Uncharacterized protein</fullName>
    </submittedName>
</protein>
<keyword evidence="2" id="KW-0472">Membrane</keyword>
<comment type="caution">
    <text evidence="3">The sequence shown here is derived from an EMBL/GenBank/DDBJ whole genome shotgun (WGS) entry which is preliminary data.</text>
</comment>
<organism evidence="3 4">
    <name type="scientific">Brachionus plicatilis</name>
    <name type="common">Marine rotifer</name>
    <name type="synonym">Brachionus muelleri</name>
    <dbReference type="NCBI Taxonomy" id="10195"/>
    <lineage>
        <taxon>Eukaryota</taxon>
        <taxon>Metazoa</taxon>
        <taxon>Spiralia</taxon>
        <taxon>Gnathifera</taxon>
        <taxon>Rotifera</taxon>
        <taxon>Eurotatoria</taxon>
        <taxon>Monogononta</taxon>
        <taxon>Pseudotrocha</taxon>
        <taxon>Ploima</taxon>
        <taxon>Brachionidae</taxon>
        <taxon>Brachionus</taxon>
    </lineage>
</organism>
<keyword evidence="2" id="KW-1133">Transmembrane helix</keyword>
<gene>
    <name evidence="3" type="ORF">BpHYR1_003368</name>
</gene>
<dbReference type="AlphaFoldDB" id="A0A3M7SII9"/>
<evidence type="ECO:0000313" key="4">
    <source>
        <dbReference type="Proteomes" id="UP000276133"/>
    </source>
</evidence>
<evidence type="ECO:0000256" key="1">
    <source>
        <dbReference type="SAM" id="MobiDB-lite"/>
    </source>
</evidence>
<reference evidence="3 4" key="1">
    <citation type="journal article" date="2018" name="Sci. Rep.">
        <title>Genomic signatures of local adaptation to the degree of environmental predictability in rotifers.</title>
        <authorList>
            <person name="Franch-Gras L."/>
            <person name="Hahn C."/>
            <person name="Garcia-Roger E.M."/>
            <person name="Carmona M.J."/>
            <person name="Serra M."/>
            <person name="Gomez A."/>
        </authorList>
    </citation>
    <scope>NUCLEOTIDE SEQUENCE [LARGE SCALE GENOMIC DNA]</scope>
    <source>
        <strain evidence="3">HYR1</strain>
    </source>
</reference>
<proteinExistence type="predicted"/>
<dbReference type="EMBL" id="REGN01001296">
    <property type="protein sequence ID" value="RNA35704.1"/>
    <property type="molecule type" value="Genomic_DNA"/>
</dbReference>
<dbReference type="Proteomes" id="UP000276133">
    <property type="component" value="Unassembled WGS sequence"/>
</dbReference>
<keyword evidence="4" id="KW-1185">Reference proteome</keyword>